<evidence type="ECO:0000256" key="8">
    <source>
        <dbReference type="SAM" id="MobiDB-lite"/>
    </source>
</evidence>
<feature type="compositionally biased region" description="Basic and acidic residues" evidence="8">
    <location>
        <begin position="169"/>
        <end position="179"/>
    </location>
</feature>
<keyword evidence="2" id="KW-0809">Transit peptide</keyword>
<sequence>MSTTPWVPTNCRRTTHVTSPPAWHQIHPGVFSENYLRAGPQHPSVRTELTELSRSPRSQELRLISTSPFNCPTTTLHPATMICQRCRTGILSRLQPQQTLTRTASRQNLLQRPQFQQTSPYSDGKPSVSATPPPPKPRQPIADDISIPSAVSSASPGVSQPLSTPESGVHADVHPEQPVKRAPKVVSSCPAGTKLNGLNYFKNKPDVFAREDEEYPEWLWGLLEQFESKKKAQDGGVDPSTLNKKGRKKLEKKLAAQAAAMPPKIPVHHQATDITPASYSRPETGDIFTEATASLEKRTEITKSAREARRKAIRESNFLRGL</sequence>
<keyword evidence="4" id="KW-0496">Mitochondrion</keyword>
<feature type="compositionally biased region" description="Polar residues" evidence="8">
    <location>
        <begin position="97"/>
        <end position="121"/>
    </location>
</feature>
<comment type="similarity">
    <text evidence="6">Belongs to the mitochondrion-specific ribosomal protein mL54 family.</text>
</comment>
<dbReference type="PANTHER" id="PTHR28595">
    <property type="entry name" value="39S RIBOSOMAL PROTEIN L54, MITOCHONDRIAL"/>
    <property type="match status" value="1"/>
</dbReference>
<accession>A0A7R7VVH2</accession>
<keyword evidence="10" id="KW-1185">Reference proteome</keyword>
<evidence type="ECO:0000256" key="6">
    <source>
        <dbReference type="ARBA" id="ARBA00033752"/>
    </source>
</evidence>
<dbReference type="RefSeq" id="XP_043139912.1">
    <property type="nucleotide sequence ID" value="XM_043282544.1"/>
</dbReference>
<dbReference type="Pfam" id="PF08561">
    <property type="entry name" value="Ribosomal_L37"/>
    <property type="match status" value="1"/>
</dbReference>
<evidence type="ECO:0000313" key="10">
    <source>
        <dbReference type="Proteomes" id="UP000637239"/>
    </source>
</evidence>
<comment type="subcellular location">
    <subcellularLocation>
        <location evidence="1">Mitochondrion</location>
    </subcellularLocation>
</comment>
<reference evidence="9" key="1">
    <citation type="submission" date="2021-01" db="EMBL/GenBank/DDBJ databases">
        <authorList>
            <consortium name="Aspergillus chevalieri M1 genome sequencing consortium"/>
            <person name="Kazuki M."/>
            <person name="Futagami T."/>
        </authorList>
    </citation>
    <scope>NUCLEOTIDE SEQUENCE</scope>
    <source>
        <strain evidence="9">M1</strain>
    </source>
</reference>
<dbReference type="GO" id="GO:0005762">
    <property type="term" value="C:mitochondrial large ribosomal subunit"/>
    <property type="evidence" value="ECO:0007669"/>
    <property type="project" value="TreeGrafter"/>
</dbReference>
<feature type="region of interest" description="Disordered" evidence="8">
    <location>
        <begin position="97"/>
        <end position="185"/>
    </location>
</feature>
<keyword evidence="5" id="KW-0687">Ribonucleoprotein</keyword>
<evidence type="ECO:0000256" key="5">
    <source>
        <dbReference type="ARBA" id="ARBA00023274"/>
    </source>
</evidence>
<evidence type="ECO:0000313" key="9">
    <source>
        <dbReference type="EMBL" id="BCR91390.1"/>
    </source>
</evidence>
<keyword evidence="3" id="KW-0689">Ribosomal protein</keyword>
<gene>
    <name evidence="9" type="ORF">ACHE_70233A</name>
</gene>
<dbReference type="KEGG" id="ache:ACHE_70233A"/>
<organism evidence="9 10">
    <name type="scientific">Aspergillus chevalieri</name>
    <name type="common">Eurotium chevalieri</name>
    <dbReference type="NCBI Taxonomy" id="182096"/>
    <lineage>
        <taxon>Eukaryota</taxon>
        <taxon>Fungi</taxon>
        <taxon>Dikarya</taxon>
        <taxon>Ascomycota</taxon>
        <taxon>Pezizomycotina</taxon>
        <taxon>Eurotiomycetes</taxon>
        <taxon>Eurotiomycetidae</taxon>
        <taxon>Eurotiales</taxon>
        <taxon>Aspergillaceae</taxon>
        <taxon>Aspergillus</taxon>
        <taxon>Aspergillus subgen. Aspergillus</taxon>
    </lineage>
</organism>
<evidence type="ECO:0000256" key="2">
    <source>
        <dbReference type="ARBA" id="ARBA00022946"/>
    </source>
</evidence>
<dbReference type="InterPro" id="IPR013870">
    <property type="entry name" value="Ribosomal_mL54"/>
</dbReference>
<dbReference type="GeneID" id="66985748"/>
<dbReference type="EMBL" id="AP024422">
    <property type="protein sequence ID" value="BCR91390.1"/>
    <property type="molecule type" value="Genomic_DNA"/>
</dbReference>
<dbReference type="AlphaFoldDB" id="A0A7R7VVH2"/>
<proteinExistence type="inferred from homology"/>
<evidence type="ECO:0000256" key="4">
    <source>
        <dbReference type="ARBA" id="ARBA00023128"/>
    </source>
</evidence>
<dbReference type="GO" id="GO:0003735">
    <property type="term" value="F:structural constituent of ribosome"/>
    <property type="evidence" value="ECO:0007669"/>
    <property type="project" value="TreeGrafter"/>
</dbReference>
<evidence type="ECO:0000256" key="7">
    <source>
        <dbReference type="ARBA" id="ARBA00035179"/>
    </source>
</evidence>
<reference evidence="9" key="2">
    <citation type="submission" date="2021-02" db="EMBL/GenBank/DDBJ databases">
        <title>Aspergillus chevalieri M1 genome sequence.</title>
        <authorList>
            <person name="Kadooka C."/>
            <person name="Mori K."/>
            <person name="Futagami T."/>
        </authorList>
    </citation>
    <scope>NUCLEOTIDE SEQUENCE</scope>
    <source>
        <strain evidence="9">M1</strain>
    </source>
</reference>
<protein>
    <recommendedName>
        <fullName evidence="7">Large ribosomal subunit protein mL54</fullName>
    </recommendedName>
</protein>
<dbReference type="PANTHER" id="PTHR28595:SF1">
    <property type="entry name" value="LARGE RIBOSOMAL SUBUNIT PROTEIN ML54"/>
    <property type="match status" value="1"/>
</dbReference>
<evidence type="ECO:0000256" key="1">
    <source>
        <dbReference type="ARBA" id="ARBA00004173"/>
    </source>
</evidence>
<dbReference type="Proteomes" id="UP000637239">
    <property type="component" value="Chromosome 7"/>
</dbReference>
<name>A0A7R7VVH2_ASPCH</name>
<evidence type="ECO:0000256" key="3">
    <source>
        <dbReference type="ARBA" id="ARBA00022980"/>
    </source>
</evidence>
<feature type="compositionally biased region" description="Low complexity" evidence="8">
    <location>
        <begin position="142"/>
        <end position="159"/>
    </location>
</feature>